<keyword evidence="3 4" id="KW-0949">S-adenosyl-L-methionine</keyword>
<dbReference type="HOGENOM" id="CLU_041583_1_0_1"/>
<keyword evidence="2 4" id="KW-0808">Transferase</keyword>
<evidence type="ECO:0000256" key="2">
    <source>
        <dbReference type="ARBA" id="ARBA00022679"/>
    </source>
</evidence>
<dbReference type="GeneID" id="7048933"/>
<accession>B6K335</accession>
<dbReference type="Pfam" id="PF11968">
    <property type="entry name" value="Bmt2"/>
    <property type="match status" value="1"/>
</dbReference>
<feature type="binding site" evidence="4">
    <location>
        <position position="128"/>
    </location>
    <ligand>
        <name>S-adenosyl-L-methionine</name>
        <dbReference type="ChEBI" id="CHEBI:59789"/>
    </ligand>
</feature>
<dbReference type="GO" id="GO:0016433">
    <property type="term" value="F:rRNA (adenine) methyltransferase activity"/>
    <property type="evidence" value="ECO:0000318"/>
    <property type="project" value="GO_Central"/>
</dbReference>
<dbReference type="eggNOG" id="ENOG502R82D">
    <property type="taxonomic scope" value="Eukaryota"/>
</dbReference>
<dbReference type="RefSeq" id="XP_002174185.1">
    <property type="nucleotide sequence ID" value="XM_002174149.2"/>
</dbReference>
<evidence type="ECO:0000256" key="4">
    <source>
        <dbReference type="HAMAP-Rule" id="MF_03044"/>
    </source>
</evidence>
<dbReference type="EMBL" id="KE651167">
    <property type="protein sequence ID" value="EEB07892.1"/>
    <property type="molecule type" value="Genomic_DNA"/>
</dbReference>
<evidence type="ECO:0000313" key="7">
    <source>
        <dbReference type="Proteomes" id="UP000001744"/>
    </source>
</evidence>
<dbReference type="EC" id="2.1.1.-" evidence="4"/>
<dbReference type="OrthoDB" id="5954793at2759"/>
<protein>
    <recommendedName>
        <fullName evidence="4">25S rRNA adenine-N(1) methyltransferase</fullName>
        <ecNumber evidence="4">2.1.1.-</ecNumber>
    </recommendedName>
</protein>
<sequence length="280" mass="32355">MRPVPVRLRTERQEKPGALKKLKGNKLIRHYHVLLKRKEQLKQRKANPKEIQKVQSELDMLGIDAYQKASQNGQNKRRGGDSSVILVEYVKSQKYPKTVYPIDLLEIGCVSIDNKCSTSKLFRVDRIDLHSTHPLIKQQDILERTPSEGMYGCISCSLVLNFAPPETRGDILLHCTRLLKPPTEQMKSLFFLVLPAPCVLNSRYMSLETISKMMEDLGLFTVYTKTTAKIVYLIYEYRKEPKSVIVWKKKELFKGATRNNFFIPLNTTEATRRPVNKDEQ</sequence>
<dbReference type="HAMAP" id="MF_03044">
    <property type="entry name" value="BMT2"/>
    <property type="match status" value="1"/>
</dbReference>
<dbReference type="InterPro" id="IPR021867">
    <property type="entry name" value="Bmt2/SAMTOR"/>
</dbReference>
<dbReference type="JaponicusDB" id="SJAG_03016">
    <property type="gene designation" value="bmt2"/>
</dbReference>
<dbReference type="Proteomes" id="UP000001744">
    <property type="component" value="Unassembled WGS sequence"/>
</dbReference>
<keyword evidence="7" id="KW-1185">Reference proteome</keyword>
<dbReference type="STRING" id="402676.B6K335"/>
<gene>
    <name evidence="6" type="primary">bmt2</name>
    <name evidence="5" type="ORF">SJAG_03016</name>
</gene>
<reference evidence="5 7" key="1">
    <citation type="journal article" date="2011" name="Science">
        <title>Comparative functional genomics of the fission yeasts.</title>
        <authorList>
            <person name="Rhind N."/>
            <person name="Chen Z."/>
            <person name="Yassour M."/>
            <person name="Thompson D.A."/>
            <person name="Haas B.J."/>
            <person name="Habib N."/>
            <person name="Wapinski I."/>
            <person name="Roy S."/>
            <person name="Lin M.F."/>
            <person name="Heiman D.I."/>
            <person name="Young S.K."/>
            <person name="Furuya K."/>
            <person name="Guo Y."/>
            <person name="Pidoux A."/>
            <person name="Chen H.M."/>
            <person name="Robbertse B."/>
            <person name="Goldberg J.M."/>
            <person name="Aoki K."/>
            <person name="Bayne E.H."/>
            <person name="Berlin A.M."/>
            <person name="Desjardins C.A."/>
            <person name="Dobbs E."/>
            <person name="Dukaj L."/>
            <person name="Fan L."/>
            <person name="FitzGerald M.G."/>
            <person name="French C."/>
            <person name="Gujja S."/>
            <person name="Hansen K."/>
            <person name="Keifenheim D."/>
            <person name="Levin J.Z."/>
            <person name="Mosher R.A."/>
            <person name="Mueller C.A."/>
            <person name="Pfiffner J."/>
            <person name="Priest M."/>
            <person name="Russ C."/>
            <person name="Smialowska A."/>
            <person name="Swoboda P."/>
            <person name="Sykes S.M."/>
            <person name="Vaughn M."/>
            <person name="Vengrova S."/>
            <person name="Yoder R."/>
            <person name="Zeng Q."/>
            <person name="Allshire R."/>
            <person name="Baulcombe D."/>
            <person name="Birren B.W."/>
            <person name="Brown W."/>
            <person name="Ekwall K."/>
            <person name="Kellis M."/>
            <person name="Leatherwood J."/>
            <person name="Levin H."/>
            <person name="Margalit H."/>
            <person name="Martienssen R."/>
            <person name="Nieduszynski C.A."/>
            <person name="Spatafora J.W."/>
            <person name="Friedman N."/>
            <person name="Dalgaard J.Z."/>
            <person name="Baumann P."/>
            <person name="Niki H."/>
            <person name="Regev A."/>
            <person name="Nusbaum C."/>
        </authorList>
    </citation>
    <scope>NUCLEOTIDE SEQUENCE [LARGE SCALE GENOMIC DNA]</scope>
    <source>
        <strain evidence="7">yFS275 / FY16936</strain>
    </source>
</reference>
<organism evidence="5 7">
    <name type="scientific">Schizosaccharomyces japonicus (strain yFS275 / FY16936)</name>
    <name type="common">Fission yeast</name>
    <dbReference type="NCBI Taxonomy" id="402676"/>
    <lineage>
        <taxon>Eukaryota</taxon>
        <taxon>Fungi</taxon>
        <taxon>Dikarya</taxon>
        <taxon>Ascomycota</taxon>
        <taxon>Taphrinomycotina</taxon>
        <taxon>Schizosaccharomycetes</taxon>
        <taxon>Schizosaccharomycetales</taxon>
        <taxon>Schizosaccharomycetaceae</taxon>
        <taxon>Schizosaccharomyces</taxon>
    </lineage>
</organism>
<keyword evidence="4" id="KW-0539">Nucleus</keyword>
<evidence type="ECO:0000313" key="5">
    <source>
        <dbReference type="EMBL" id="EEB07892.1"/>
    </source>
</evidence>
<comment type="subcellular location">
    <subcellularLocation>
        <location evidence="4">Nucleus</location>
        <location evidence="4">Nucleolus</location>
    </subcellularLocation>
</comment>
<comment type="function">
    <text evidence="4">S-adenosyl-L-methionine-dependent methyltransferase that specifically methylates the N(1) position of an adenine present in helix 65 in 25S rRNA.</text>
</comment>
<feature type="binding site" evidence="4">
    <location>
        <position position="108"/>
    </location>
    <ligand>
        <name>S-adenosyl-L-methionine</name>
        <dbReference type="ChEBI" id="CHEBI:59789"/>
    </ligand>
</feature>
<dbReference type="OMA" id="FHRTSKW"/>
<dbReference type="AlphaFoldDB" id="B6K335"/>
<dbReference type="InterPro" id="IPR029063">
    <property type="entry name" value="SAM-dependent_MTases_sf"/>
</dbReference>
<comment type="similarity">
    <text evidence="4">Belongs to the BMT2 family.</text>
</comment>
<dbReference type="PANTHER" id="PTHR21008">
    <property type="entry name" value="S-ADENOSYLMETHIONINE SENSOR UPSTREAM OF MTORC1-RELATED"/>
    <property type="match status" value="1"/>
</dbReference>
<dbReference type="VEuPathDB" id="FungiDB:SJAG_03016"/>
<proteinExistence type="inferred from homology"/>
<dbReference type="PANTHER" id="PTHR21008:SF1">
    <property type="entry name" value="25S RRNA (ADENINE(2142)-N(1))-METHYLTRANSFERASE"/>
    <property type="match status" value="1"/>
</dbReference>
<dbReference type="SUPFAM" id="SSF53335">
    <property type="entry name" value="S-adenosyl-L-methionine-dependent methyltransferases"/>
    <property type="match status" value="1"/>
</dbReference>
<evidence type="ECO:0000256" key="1">
    <source>
        <dbReference type="ARBA" id="ARBA00022603"/>
    </source>
</evidence>
<keyword evidence="1 4" id="KW-0489">Methyltransferase</keyword>
<dbReference type="GO" id="GO:0005730">
    <property type="term" value="C:nucleolus"/>
    <property type="evidence" value="ECO:0000318"/>
    <property type="project" value="GO_Central"/>
</dbReference>
<evidence type="ECO:0000313" key="6">
    <source>
        <dbReference type="JaponicusDB" id="SJAG_03016"/>
    </source>
</evidence>
<evidence type="ECO:0000256" key="3">
    <source>
        <dbReference type="ARBA" id="ARBA00022691"/>
    </source>
</evidence>
<name>B6K335_SCHJY</name>